<dbReference type="InterPro" id="IPR001296">
    <property type="entry name" value="Glyco_trans_1"/>
</dbReference>
<keyword evidence="4" id="KW-1185">Reference proteome</keyword>
<reference evidence="3 4" key="1">
    <citation type="submission" date="2019-07" db="EMBL/GenBank/DDBJ databases">
        <title>Gramella aestuarii sp. nov., isolated from a tidal flat, and emended description of Gramella echinicola.</title>
        <authorList>
            <person name="Liu L."/>
        </authorList>
    </citation>
    <scope>NUCLEOTIDE SEQUENCE [LARGE SCALE GENOMIC DNA]</scope>
    <source>
        <strain evidence="3 4">BS12</strain>
    </source>
</reference>
<dbReference type="AlphaFoldDB" id="A0A7K1LN76"/>
<dbReference type="CDD" id="cd03801">
    <property type="entry name" value="GT4_PimA-like"/>
    <property type="match status" value="1"/>
</dbReference>
<keyword evidence="3" id="KW-0808">Transferase</keyword>
<proteinExistence type="predicted"/>
<protein>
    <submittedName>
        <fullName evidence="3">Glycosyltransferase family 4 protein</fullName>
    </submittedName>
</protein>
<keyword evidence="1" id="KW-0472">Membrane</keyword>
<evidence type="ECO:0000259" key="2">
    <source>
        <dbReference type="Pfam" id="PF00534"/>
    </source>
</evidence>
<accession>A0A7K1LN76</accession>
<dbReference type="Gene3D" id="3.40.50.2000">
    <property type="entry name" value="Glycogen Phosphorylase B"/>
    <property type="match status" value="2"/>
</dbReference>
<dbReference type="PANTHER" id="PTHR12526:SF638">
    <property type="entry name" value="SPORE COAT PROTEIN SA"/>
    <property type="match status" value="1"/>
</dbReference>
<dbReference type="EMBL" id="VJVW01000002">
    <property type="protein sequence ID" value="MUP42193.1"/>
    <property type="molecule type" value="Genomic_DNA"/>
</dbReference>
<keyword evidence="1" id="KW-0812">Transmembrane</keyword>
<dbReference type="SUPFAM" id="SSF53756">
    <property type="entry name" value="UDP-Glycosyltransferase/glycogen phosphorylase"/>
    <property type="match status" value="1"/>
</dbReference>
<evidence type="ECO:0000313" key="4">
    <source>
        <dbReference type="Proteomes" id="UP000460416"/>
    </source>
</evidence>
<organism evidence="3 4">
    <name type="scientific">Christiangramia aestuarii</name>
    <dbReference type="NCBI Taxonomy" id="1028746"/>
    <lineage>
        <taxon>Bacteria</taxon>
        <taxon>Pseudomonadati</taxon>
        <taxon>Bacteroidota</taxon>
        <taxon>Flavobacteriia</taxon>
        <taxon>Flavobacteriales</taxon>
        <taxon>Flavobacteriaceae</taxon>
        <taxon>Christiangramia</taxon>
    </lineage>
</organism>
<dbReference type="GO" id="GO:0016757">
    <property type="term" value="F:glycosyltransferase activity"/>
    <property type="evidence" value="ECO:0007669"/>
    <property type="project" value="InterPro"/>
</dbReference>
<dbReference type="PANTHER" id="PTHR12526">
    <property type="entry name" value="GLYCOSYLTRANSFERASE"/>
    <property type="match status" value="1"/>
</dbReference>
<feature type="domain" description="Glycosyl transferase family 1" evidence="2">
    <location>
        <begin position="187"/>
        <end position="360"/>
    </location>
</feature>
<sequence>MHKKRKVLFVGPLPPPYSGPELSMKQLSESPILNESFSINFLKTNFRKDNTKKGKLGASMILNFFSFFYKLLYRLLVFKPDVVYYPITPTQIGWLGRDVLTILISRLFGAKVVIHLRGSHFKLNFKSFHPAAKKLIGYALSKVDVGIVQANYLRDEFEPFLSSEKTFTLYQSIIPEEFPNEDIFNFNRGKILVVGHLTKAKGYTDIVDIIPSIAEKFPFVRFEFAGNMRKGERGVFYNQFDGTPIDYEDPFVAEREIINGKYAKNYSNLGIIDGEVKLKHFQNSDLFISASYSEGFSRSLLEAMTCGKPLIYTPVGAHREVLDDGLNGVCVPPGNKKELEAAISSLLANKELRNSMAQTNFKVSREKFSIDRIAKDFTEILNSTLN</sequence>
<dbReference type="Pfam" id="PF00534">
    <property type="entry name" value="Glycos_transf_1"/>
    <property type="match status" value="1"/>
</dbReference>
<evidence type="ECO:0000313" key="3">
    <source>
        <dbReference type="EMBL" id="MUP42193.1"/>
    </source>
</evidence>
<keyword evidence="1" id="KW-1133">Transmembrane helix</keyword>
<comment type="caution">
    <text evidence="3">The sequence shown here is derived from an EMBL/GenBank/DDBJ whole genome shotgun (WGS) entry which is preliminary data.</text>
</comment>
<feature type="transmembrane region" description="Helical" evidence="1">
    <location>
        <begin position="56"/>
        <end position="72"/>
    </location>
</feature>
<name>A0A7K1LN76_9FLAO</name>
<dbReference type="Proteomes" id="UP000460416">
    <property type="component" value="Unassembled WGS sequence"/>
</dbReference>
<gene>
    <name evidence="3" type="ORF">FLP08_06380</name>
</gene>
<evidence type="ECO:0000256" key="1">
    <source>
        <dbReference type="SAM" id="Phobius"/>
    </source>
</evidence>